<accession>A0A218MM94</accession>
<reference evidence="2" key="2">
    <citation type="journal article" date="2017" name="Nat. Commun.">
        <title>Single-virus genomics reveals hidden cosmopolitan and abundant viruses.</title>
        <authorList>
            <person name="Martinez-Hernandez F."/>
            <person name="Fornas O."/>
            <person name="Lluesma Gomez M."/>
            <person name="Bolduc B."/>
            <person name="de la Cruz Pena M.J."/>
            <person name="Martinez J.M."/>
            <person name="Anton J."/>
            <person name="Gasol J.M."/>
            <person name="Rosselli R."/>
            <person name="Rodriguez-Valera F."/>
            <person name="Sullivan M.B."/>
            <person name="Acinas S.G."/>
            <person name="Martinez-Garcia M."/>
        </authorList>
    </citation>
    <scope>NUCLEOTIDE SEQUENCE</scope>
</reference>
<reference evidence="2" key="1">
    <citation type="submission" date="2016-10" db="EMBL/GenBank/DDBJ databases">
        <authorList>
            <person name="Varghese N."/>
        </authorList>
    </citation>
    <scope>NUCLEOTIDE SEQUENCE</scope>
</reference>
<feature type="domain" description="Glycosyltransferase 2-like" evidence="1">
    <location>
        <begin position="7"/>
        <end position="126"/>
    </location>
</feature>
<protein>
    <recommendedName>
        <fullName evidence="1">Glycosyltransferase 2-like domain-containing protein</fullName>
    </recommendedName>
</protein>
<organism evidence="2">
    <name type="scientific">uncultured virus</name>
    <dbReference type="NCBI Taxonomy" id="340016"/>
    <lineage>
        <taxon>Viruses</taxon>
        <taxon>environmental samples</taxon>
    </lineage>
</organism>
<dbReference type="InterPro" id="IPR029044">
    <property type="entry name" value="Nucleotide-diphossugar_trans"/>
</dbReference>
<name>A0A218MM94_9VIRU</name>
<evidence type="ECO:0000259" key="1">
    <source>
        <dbReference type="Pfam" id="PF00535"/>
    </source>
</evidence>
<dbReference type="PANTHER" id="PTHR43630:SF2">
    <property type="entry name" value="GLYCOSYLTRANSFERASE"/>
    <property type="match status" value="1"/>
</dbReference>
<proteinExistence type="predicted"/>
<dbReference type="EMBL" id="KY052832">
    <property type="protein sequence ID" value="ASF00403.1"/>
    <property type="molecule type" value="Genomic_DNA"/>
</dbReference>
<evidence type="ECO:0000313" key="2">
    <source>
        <dbReference type="EMBL" id="ASF00403.1"/>
    </source>
</evidence>
<dbReference type="InterPro" id="IPR001173">
    <property type="entry name" value="Glyco_trans_2-like"/>
</dbReference>
<dbReference type="PANTHER" id="PTHR43630">
    <property type="entry name" value="POLY-BETA-1,6-N-ACETYL-D-GLUCOSAMINE SYNTHASE"/>
    <property type="match status" value="1"/>
</dbReference>
<dbReference type="Gene3D" id="3.90.550.10">
    <property type="entry name" value="Spore Coat Polysaccharide Biosynthesis Protein SpsA, Chain A"/>
    <property type="match status" value="1"/>
</dbReference>
<dbReference type="SUPFAM" id="SSF53448">
    <property type="entry name" value="Nucleotide-diphospho-sugar transferases"/>
    <property type="match status" value="1"/>
</dbReference>
<dbReference type="Pfam" id="PF00535">
    <property type="entry name" value="Glycos_transf_2"/>
    <property type="match status" value="1"/>
</dbReference>
<sequence>MKISYQILCKNEDSSLKKLLEFLTTYKREIDEINVCRDILGENPATLQVVDTFKDHINYFEREITHTIHNQKNWLAEQASGDYLFYLDADELLSETFITNLHSILESNPDVDIYFLPRVNIVEGITQEYVKQRKWQVNEKGWINFPDVQDRLFKHNMGIKYNEIPHGRLINEGKKYSMLPAEEVYSILHIKSFEKQTSDNSWHDNKERELGLRK</sequence>